<dbReference type="Proteomes" id="UP001596395">
    <property type="component" value="Unassembled WGS sequence"/>
</dbReference>
<keyword evidence="2" id="KW-1185">Reference proteome</keyword>
<proteinExistence type="predicted"/>
<evidence type="ECO:0000313" key="1">
    <source>
        <dbReference type="EMBL" id="MFC6951935.1"/>
    </source>
</evidence>
<dbReference type="RefSeq" id="WP_336348941.1">
    <property type="nucleotide sequence ID" value="NZ_JAZAQL010000001.1"/>
</dbReference>
<accession>A0ABD5VCP5</accession>
<dbReference type="EMBL" id="JBHSXN010000001">
    <property type="protein sequence ID" value="MFC6951935.1"/>
    <property type="molecule type" value="Genomic_DNA"/>
</dbReference>
<protein>
    <recommendedName>
        <fullName evidence="3">Ribbon-helix-helix protein, copG family</fullName>
    </recommendedName>
</protein>
<evidence type="ECO:0008006" key="3">
    <source>
        <dbReference type="Google" id="ProtNLM"/>
    </source>
</evidence>
<organism evidence="1 2">
    <name type="scientific">Halorubellus litoreus</name>
    <dbReference type="NCBI Taxonomy" id="755308"/>
    <lineage>
        <taxon>Archaea</taxon>
        <taxon>Methanobacteriati</taxon>
        <taxon>Methanobacteriota</taxon>
        <taxon>Stenosarchaea group</taxon>
        <taxon>Halobacteria</taxon>
        <taxon>Halobacteriales</taxon>
        <taxon>Halorubellaceae</taxon>
        <taxon>Halorubellus</taxon>
    </lineage>
</organism>
<gene>
    <name evidence="1" type="ORF">ACFQGB_03580</name>
</gene>
<dbReference type="AlphaFoldDB" id="A0ABD5VCP5"/>
<evidence type="ECO:0000313" key="2">
    <source>
        <dbReference type="Proteomes" id="UP001596395"/>
    </source>
</evidence>
<comment type="caution">
    <text evidence="1">The sequence shown here is derived from an EMBL/GenBank/DDBJ whole genome shotgun (WGS) entry which is preliminary data.</text>
</comment>
<sequence length="64" mass="6883">MAPTIGFRIGDQLQARLERHLDEVEEATGYRPNKSDVVRDALAEKLGVQDESSGLGPEETGASA</sequence>
<reference evidence="1 2" key="1">
    <citation type="journal article" date="2019" name="Int. J. Syst. Evol. Microbiol.">
        <title>The Global Catalogue of Microorganisms (GCM) 10K type strain sequencing project: providing services to taxonomists for standard genome sequencing and annotation.</title>
        <authorList>
            <consortium name="The Broad Institute Genomics Platform"/>
            <consortium name="The Broad Institute Genome Sequencing Center for Infectious Disease"/>
            <person name="Wu L."/>
            <person name="Ma J."/>
        </authorList>
    </citation>
    <scope>NUCLEOTIDE SEQUENCE [LARGE SCALE GENOMIC DNA]</scope>
    <source>
        <strain evidence="1 2">GX26</strain>
    </source>
</reference>
<name>A0ABD5VCP5_9EURY</name>